<dbReference type="EC" id="2.7.11.24" evidence="4"/>
<evidence type="ECO:0000313" key="5">
    <source>
        <dbReference type="Proteomes" id="UP000008983"/>
    </source>
</evidence>
<dbReference type="STRING" id="857967.G0QRU7"/>
<proteinExistence type="predicted"/>
<dbReference type="CDD" id="cd07834">
    <property type="entry name" value="STKc_MAPK"/>
    <property type="match status" value="1"/>
</dbReference>
<keyword evidence="4" id="KW-0418">Kinase</keyword>
<evidence type="ECO:0000256" key="1">
    <source>
        <dbReference type="ARBA" id="ARBA00022741"/>
    </source>
</evidence>
<evidence type="ECO:0000256" key="2">
    <source>
        <dbReference type="ARBA" id="ARBA00022840"/>
    </source>
</evidence>
<feature type="domain" description="Protein kinase" evidence="3">
    <location>
        <begin position="1"/>
        <end position="242"/>
    </location>
</feature>
<dbReference type="GO" id="GO:0004707">
    <property type="term" value="F:MAP kinase activity"/>
    <property type="evidence" value="ECO:0007669"/>
    <property type="project" value="UniProtKB-EC"/>
</dbReference>
<dbReference type="Gene3D" id="3.30.200.20">
    <property type="entry name" value="Phosphorylase Kinase, domain 1"/>
    <property type="match status" value="1"/>
</dbReference>
<keyword evidence="1" id="KW-0547">Nucleotide-binding</keyword>
<dbReference type="OrthoDB" id="192887at2759"/>
<dbReference type="eggNOG" id="KOG0660">
    <property type="taxonomic scope" value="Eukaryota"/>
</dbReference>
<name>G0QRU7_ICHMU</name>
<sequence length="329" mass="39047">MFLFLFFQQKKKVIGLESILLPKSREEFNDIYCVSELMETDLQQIIKSDQQLSLDHCKFFVYQILRGLKYIHSANVIHRDLKPRNLLVNSNCDLKICDFGLARAVPDMKANDLTDYVTTRWYRPPELLLSWTDYTAAMDLWSVGIIFAELLKRKPLLPGSSSSDQLLRIFDLIGTPSEIEINMIPYEEYRKFIKELPQRPARPLDKVFSKAPADAIDLISKMLTFDFNKRITVEQALQHPYLSDLHLPEDEPRREQVPFYEFEFEQYSNLTRQQYKDLVYEEILLYHYPEFKKQYLDKIQKNQSVMQHIFQNANKNIVDEEFSEDDPYQ</sequence>
<dbReference type="FunFam" id="1.10.510.10:FF:000098">
    <property type="entry name" value="Mitogen-activated protein kinase 1"/>
    <property type="match status" value="1"/>
</dbReference>
<dbReference type="PANTHER" id="PTHR24055">
    <property type="entry name" value="MITOGEN-ACTIVATED PROTEIN KINASE"/>
    <property type="match status" value="1"/>
</dbReference>
<evidence type="ECO:0000259" key="3">
    <source>
        <dbReference type="PROSITE" id="PS50011"/>
    </source>
</evidence>
<dbReference type="GeneID" id="14908210"/>
<accession>G0QRU7</accession>
<evidence type="ECO:0000313" key="4">
    <source>
        <dbReference type="EMBL" id="EGR32055.1"/>
    </source>
</evidence>
<dbReference type="InterPro" id="IPR000719">
    <property type="entry name" value="Prot_kinase_dom"/>
</dbReference>
<dbReference type="GO" id="GO:0005524">
    <property type="term" value="F:ATP binding"/>
    <property type="evidence" value="ECO:0007669"/>
    <property type="project" value="UniProtKB-KW"/>
</dbReference>
<dbReference type="OMA" id="TMHSADI"/>
<dbReference type="SUPFAM" id="SSF56112">
    <property type="entry name" value="Protein kinase-like (PK-like)"/>
    <property type="match status" value="1"/>
</dbReference>
<dbReference type="SMART" id="SM00220">
    <property type="entry name" value="S_TKc"/>
    <property type="match status" value="1"/>
</dbReference>
<keyword evidence="2" id="KW-0067">ATP-binding</keyword>
<keyword evidence="5" id="KW-1185">Reference proteome</keyword>
<dbReference type="Pfam" id="PF00069">
    <property type="entry name" value="Pkinase"/>
    <property type="match status" value="1"/>
</dbReference>
<dbReference type="Gene3D" id="1.10.510.10">
    <property type="entry name" value="Transferase(Phosphotransferase) domain 1"/>
    <property type="match status" value="1"/>
</dbReference>
<keyword evidence="4" id="KW-0808">Transferase</keyword>
<dbReference type="Proteomes" id="UP000008983">
    <property type="component" value="Unassembled WGS sequence"/>
</dbReference>
<dbReference type="InterPro" id="IPR011009">
    <property type="entry name" value="Kinase-like_dom_sf"/>
</dbReference>
<dbReference type="PROSITE" id="PS50011">
    <property type="entry name" value="PROTEIN_KINASE_DOM"/>
    <property type="match status" value="1"/>
</dbReference>
<dbReference type="EMBL" id="GL983800">
    <property type="protein sequence ID" value="EGR32055.1"/>
    <property type="molecule type" value="Genomic_DNA"/>
</dbReference>
<reference evidence="4 5" key="1">
    <citation type="submission" date="2011-07" db="EMBL/GenBank/DDBJ databases">
        <authorList>
            <person name="Coyne R."/>
            <person name="Brami D."/>
            <person name="Johnson J."/>
            <person name="Hostetler J."/>
            <person name="Hannick L."/>
            <person name="Clark T."/>
            <person name="Cassidy-Hanley D."/>
            <person name="Inman J."/>
        </authorList>
    </citation>
    <scope>NUCLEOTIDE SEQUENCE [LARGE SCALE GENOMIC DNA]</scope>
    <source>
        <strain evidence="4 5">G5</strain>
    </source>
</reference>
<dbReference type="RefSeq" id="XP_004035541.1">
    <property type="nucleotide sequence ID" value="XM_004035493.1"/>
</dbReference>
<dbReference type="PROSITE" id="PS00108">
    <property type="entry name" value="PROTEIN_KINASE_ST"/>
    <property type="match status" value="1"/>
</dbReference>
<dbReference type="InterPro" id="IPR008271">
    <property type="entry name" value="Ser/Thr_kinase_AS"/>
</dbReference>
<dbReference type="InterPro" id="IPR050117">
    <property type="entry name" value="MAPK"/>
</dbReference>
<protein>
    <submittedName>
        <fullName evidence="4">Protein kinase domain protein</fullName>
        <ecNumber evidence="4">2.7.11.24</ecNumber>
    </submittedName>
</protein>
<organism evidence="4 5">
    <name type="scientific">Ichthyophthirius multifiliis</name>
    <name type="common">White spot disease agent</name>
    <name type="synonym">Ich</name>
    <dbReference type="NCBI Taxonomy" id="5932"/>
    <lineage>
        <taxon>Eukaryota</taxon>
        <taxon>Sar</taxon>
        <taxon>Alveolata</taxon>
        <taxon>Ciliophora</taxon>
        <taxon>Intramacronucleata</taxon>
        <taxon>Oligohymenophorea</taxon>
        <taxon>Hymenostomatida</taxon>
        <taxon>Ophryoglenina</taxon>
        <taxon>Ichthyophthirius</taxon>
    </lineage>
</organism>
<dbReference type="InParanoid" id="G0QRU7"/>
<gene>
    <name evidence="4" type="ORF">IMG5_097670</name>
</gene>
<dbReference type="AlphaFoldDB" id="G0QRU7"/>